<evidence type="ECO:0000313" key="3">
    <source>
        <dbReference type="Proteomes" id="UP000601990"/>
    </source>
</evidence>
<dbReference type="EMBL" id="WTVH01000022">
    <property type="protein sequence ID" value="NMF94063.1"/>
    <property type="molecule type" value="Genomic_DNA"/>
</dbReference>
<dbReference type="InterPro" id="IPR009875">
    <property type="entry name" value="PilZ_domain"/>
</dbReference>
<comment type="caution">
    <text evidence="2">The sequence shown here is derived from an EMBL/GenBank/DDBJ whole genome shotgun (WGS) entry which is preliminary data.</text>
</comment>
<dbReference type="RefSeq" id="WP_169199301.1">
    <property type="nucleotide sequence ID" value="NZ_WTVH02000008.1"/>
</dbReference>
<dbReference type="Pfam" id="PF07238">
    <property type="entry name" value="PilZ"/>
    <property type="match status" value="1"/>
</dbReference>
<proteinExistence type="predicted"/>
<reference evidence="2" key="1">
    <citation type="submission" date="2019-12" db="EMBL/GenBank/DDBJ databases">
        <title>Comparative genomics gives insights into the taxonomy of the Azoarcus-Aromatoleum group and reveals separate origins of nif in the plant-associated Azoarcus and non-plant-associated Aromatoleum sub-groups.</title>
        <authorList>
            <person name="Lafos M."/>
            <person name="Maluk M."/>
            <person name="Batista M."/>
            <person name="Junghare M."/>
            <person name="Carmona M."/>
            <person name="Faoro H."/>
            <person name="Cruz L.M."/>
            <person name="Battistoni F."/>
            <person name="De Souza E."/>
            <person name="Pedrosa F."/>
            <person name="Chen W.-M."/>
            <person name="Poole P.S."/>
            <person name="Dixon R.A."/>
            <person name="James E.K."/>
        </authorList>
    </citation>
    <scope>NUCLEOTIDE SEQUENCE</scope>
    <source>
        <strain evidence="2">U120</strain>
    </source>
</reference>
<name>A0ABX1N457_9RHOO</name>
<evidence type="ECO:0000313" key="2">
    <source>
        <dbReference type="EMBL" id="NMF94063.1"/>
    </source>
</evidence>
<protein>
    <submittedName>
        <fullName evidence="2">PilZ domain-containing protein</fullName>
    </submittedName>
</protein>
<organism evidence="2 3">
    <name type="scientific">Aromatoleum buckelii</name>
    <dbReference type="NCBI Taxonomy" id="200254"/>
    <lineage>
        <taxon>Bacteria</taxon>
        <taxon>Pseudomonadati</taxon>
        <taxon>Pseudomonadota</taxon>
        <taxon>Betaproteobacteria</taxon>
        <taxon>Rhodocyclales</taxon>
        <taxon>Rhodocyclaceae</taxon>
        <taxon>Aromatoleum</taxon>
    </lineage>
</organism>
<dbReference type="SUPFAM" id="SSF141371">
    <property type="entry name" value="PilZ domain-like"/>
    <property type="match status" value="1"/>
</dbReference>
<feature type="domain" description="PilZ" evidence="1">
    <location>
        <begin position="2"/>
        <end position="96"/>
    </location>
</feature>
<gene>
    <name evidence="2" type="ORF">GO608_12075</name>
</gene>
<dbReference type="Proteomes" id="UP000601990">
    <property type="component" value="Unassembled WGS sequence"/>
</dbReference>
<evidence type="ECO:0000259" key="1">
    <source>
        <dbReference type="Pfam" id="PF07238"/>
    </source>
</evidence>
<sequence length="141" mass="15880">MRHFIRHPVSIPIEVRAGEHAGSELRPAGNVSLGGLEFDSDSEIAPGSLVEVRIPLIEPTFATCGRVAWCRRTGDSFELGVQFLDADEAYRTRMVEQVCHIEEYRRSVQRIEGRELSAEEAAFEWIHRFAGQFPEAGNEHS</sequence>
<accession>A0ABX1N457</accession>
<keyword evidence="3" id="KW-1185">Reference proteome</keyword>
<dbReference type="Gene3D" id="2.40.10.220">
    <property type="entry name" value="predicted glycosyltransferase like domains"/>
    <property type="match status" value="1"/>
</dbReference>